<dbReference type="Pfam" id="PF09586">
    <property type="entry name" value="YfhO"/>
    <property type="match status" value="1"/>
</dbReference>
<keyword evidence="2" id="KW-0812">Transmembrane</keyword>
<feature type="transmembrane region" description="Helical" evidence="2">
    <location>
        <begin position="90"/>
        <end position="117"/>
    </location>
</feature>
<organism evidence="3">
    <name type="scientific">candidate division WOR-3 bacterium</name>
    <dbReference type="NCBI Taxonomy" id="2052148"/>
    <lineage>
        <taxon>Bacteria</taxon>
        <taxon>Bacteria division WOR-3</taxon>
    </lineage>
</organism>
<name>A0A7C4GAY9_UNCW3</name>
<dbReference type="AlphaFoldDB" id="A0A7C4GAY9"/>
<dbReference type="PANTHER" id="PTHR38454">
    <property type="entry name" value="INTEGRAL MEMBRANE PROTEIN-RELATED"/>
    <property type="match status" value="1"/>
</dbReference>
<accession>A0A7C4GAY9</accession>
<feature type="transmembrane region" description="Helical" evidence="2">
    <location>
        <begin position="468"/>
        <end position="489"/>
    </location>
</feature>
<protein>
    <recommendedName>
        <fullName evidence="4">YfhO family protein</fullName>
    </recommendedName>
</protein>
<gene>
    <name evidence="3" type="ORF">ENS41_07920</name>
</gene>
<feature type="transmembrane region" description="Helical" evidence="2">
    <location>
        <begin position="364"/>
        <end position="386"/>
    </location>
</feature>
<dbReference type="InterPro" id="IPR018580">
    <property type="entry name" value="Uncharacterised_YfhO"/>
</dbReference>
<feature type="transmembrane region" description="Helical" evidence="2">
    <location>
        <begin position="9"/>
        <end position="27"/>
    </location>
</feature>
<feature type="transmembrane region" description="Helical" evidence="2">
    <location>
        <begin position="196"/>
        <end position="215"/>
    </location>
</feature>
<feature type="transmembrane region" description="Helical" evidence="2">
    <location>
        <begin position="427"/>
        <end position="448"/>
    </location>
</feature>
<proteinExistence type="predicted"/>
<feature type="transmembrane region" description="Helical" evidence="2">
    <location>
        <begin position="304"/>
        <end position="321"/>
    </location>
</feature>
<feature type="transmembrane region" description="Helical" evidence="2">
    <location>
        <begin position="174"/>
        <end position="190"/>
    </location>
</feature>
<comment type="caution">
    <text evidence="3">The sequence shown here is derived from an EMBL/GenBank/DDBJ whole genome shotgun (WGS) entry which is preliminary data.</text>
</comment>
<keyword evidence="2" id="KW-0472">Membrane</keyword>
<reference evidence="3" key="1">
    <citation type="journal article" date="2020" name="mSystems">
        <title>Genome- and Community-Level Interaction Insights into Carbon Utilization and Element Cycling Functions of Hydrothermarchaeota in Hydrothermal Sediment.</title>
        <authorList>
            <person name="Zhou Z."/>
            <person name="Liu Y."/>
            <person name="Xu W."/>
            <person name="Pan J."/>
            <person name="Luo Z.H."/>
            <person name="Li M."/>
        </authorList>
    </citation>
    <scope>NUCLEOTIDE SEQUENCE [LARGE SCALE GENOMIC DNA]</scope>
    <source>
        <strain evidence="3">SpSt-488</strain>
    </source>
</reference>
<feature type="transmembrane region" description="Helical" evidence="2">
    <location>
        <begin position="227"/>
        <end position="247"/>
    </location>
</feature>
<feature type="transmembrane region" description="Helical" evidence="2">
    <location>
        <begin position="124"/>
        <end position="146"/>
    </location>
</feature>
<evidence type="ECO:0000256" key="1">
    <source>
        <dbReference type="SAM" id="MobiDB-lite"/>
    </source>
</evidence>
<sequence length="831" mass="92481">MTDRRLNRIVIAVLFLLPVLLFLKYLFGSRMLFGTDWLGGGSYAAHRFMADYIRNHWQFAFWQPHILCGQPTAAAFFGDMFYWPLVALRLILPVHVVWTWTFVLHLFLAGLGTYLFLRELDIPVLPAGLGGIAYMLAGSLITLTYAGHDGRLIGSALLPLALFFLHRGMTSHKLIHFLLCGLTVGMQLLSGHVQKVYYTGLMLVAFFLFMLARALRREKSFRLGLRLAGAFAIGLAFAGAFAAIQYLPIYGNLPYGARGAERGYEFATSWSMPIAETFDLLTPKFSGGLHDYWSRNPFKLHSEYLGILPLLFALIAVVRLWRRPQVRFFFFSFIAALVMAWGGNTPFYRLAYLLPGIAKFRGPAMIFFAAAFSLVVLAGFGLGYVLQPRPACPAGRVEEPPPRRKTRTADRRPRTPGRRLPDFVRPAVFAGILLLAFLLFAAIGHGALTSLLNPGPRLAAFNANYSNLLSGLAFATLLWAVGILLATLAGTGRLTAPTFTAITALVMFLDISISLDLWNEDKGYIRSVPAPAEYFAPDDVVAALKTDTTLYRVLPLNYGTRGRDYSQEGRLWLHDIQSVSGQLPNPLQSWQDFIGAGSSVMFQAGNLAAPNFLNLTNVKYVIGPVLPDDLSDYDEQTRRYVSQLRLYFSQPWFEPLYTGRQFTVYRNRNVLPRAYVAASWQVAHDKDEVLAALHDEQFDPARVALLYEDPGLPLPPTSDTAAGSAAITLYDPNRIIVHAALSRPGILVLSENWQPDWQARVDGKPARILRAFHTFRAVPLDPGDHTIELRYDSPHFRLGALLSALAMGFFVAVAAVSLLLRRRHVALTSAS</sequence>
<feature type="transmembrane region" description="Helical" evidence="2">
    <location>
        <begin position="152"/>
        <end position="169"/>
    </location>
</feature>
<keyword evidence="2" id="KW-1133">Transmembrane helix</keyword>
<dbReference type="EMBL" id="DSUT01000166">
    <property type="protein sequence ID" value="HGK28854.1"/>
    <property type="molecule type" value="Genomic_DNA"/>
</dbReference>
<dbReference type="PANTHER" id="PTHR38454:SF1">
    <property type="entry name" value="INTEGRAL MEMBRANE PROTEIN"/>
    <property type="match status" value="1"/>
</dbReference>
<evidence type="ECO:0000313" key="3">
    <source>
        <dbReference type="EMBL" id="HGK28854.1"/>
    </source>
</evidence>
<feature type="transmembrane region" description="Helical" evidence="2">
    <location>
        <begin position="496"/>
        <end position="518"/>
    </location>
</feature>
<feature type="transmembrane region" description="Helical" evidence="2">
    <location>
        <begin position="328"/>
        <end position="344"/>
    </location>
</feature>
<evidence type="ECO:0008006" key="4">
    <source>
        <dbReference type="Google" id="ProtNLM"/>
    </source>
</evidence>
<feature type="region of interest" description="Disordered" evidence="1">
    <location>
        <begin position="394"/>
        <end position="418"/>
    </location>
</feature>
<feature type="transmembrane region" description="Helical" evidence="2">
    <location>
        <begin position="798"/>
        <end position="820"/>
    </location>
</feature>
<evidence type="ECO:0000256" key="2">
    <source>
        <dbReference type="SAM" id="Phobius"/>
    </source>
</evidence>
<feature type="compositionally biased region" description="Basic and acidic residues" evidence="1">
    <location>
        <begin position="396"/>
        <end position="413"/>
    </location>
</feature>